<comment type="caution">
    <text evidence="2">The sequence shown here is derived from an EMBL/GenBank/DDBJ whole genome shotgun (WGS) entry which is preliminary data.</text>
</comment>
<dbReference type="SUPFAM" id="SSF53756">
    <property type="entry name" value="UDP-Glycosyltransferase/glycogen phosphorylase"/>
    <property type="match status" value="1"/>
</dbReference>
<feature type="domain" description="Glycosyl transferase family 1" evidence="1">
    <location>
        <begin position="2"/>
        <end position="121"/>
    </location>
</feature>
<dbReference type="Pfam" id="PF00534">
    <property type="entry name" value="Glycos_transf_1"/>
    <property type="match status" value="1"/>
</dbReference>
<organism evidence="2 3">
    <name type="scientific">Rubripirellula tenax</name>
    <dbReference type="NCBI Taxonomy" id="2528015"/>
    <lineage>
        <taxon>Bacteria</taxon>
        <taxon>Pseudomonadati</taxon>
        <taxon>Planctomycetota</taxon>
        <taxon>Planctomycetia</taxon>
        <taxon>Pirellulales</taxon>
        <taxon>Pirellulaceae</taxon>
        <taxon>Rubripirellula</taxon>
    </lineage>
</organism>
<dbReference type="PANTHER" id="PTHR45947:SF3">
    <property type="entry name" value="SULFOQUINOVOSYL TRANSFERASE SQD2"/>
    <property type="match status" value="1"/>
</dbReference>
<dbReference type="RefSeq" id="WP_186775282.1">
    <property type="nucleotide sequence ID" value="NZ_SJPW01000001.1"/>
</dbReference>
<sequence length="161" mass="17822">MISELVSYKRIDTAVDAYNCACERLVVIGGGPESKALQASAKSNIEFLRRQPFSSLKEQNESCDAFEPPDIEDFGITPVEAQASGAPVIALRAGGALETVIDNQTGLFFDDQTPDSLIDAQERFDPASFSWQVCRQHAEEFSTANFIRQYTDHVRKVLNDD</sequence>
<reference evidence="2 3" key="1">
    <citation type="submission" date="2019-02" db="EMBL/GenBank/DDBJ databases">
        <title>Deep-cultivation of Planctomycetes and their phenomic and genomic characterization uncovers novel biology.</title>
        <authorList>
            <person name="Wiegand S."/>
            <person name="Jogler M."/>
            <person name="Boedeker C."/>
            <person name="Pinto D."/>
            <person name="Vollmers J."/>
            <person name="Rivas-Marin E."/>
            <person name="Kohn T."/>
            <person name="Peeters S.H."/>
            <person name="Heuer A."/>
            <person name="Rast P."/>
            <person name="Oberbeckmann S."/>
            <person name="Bunk B."/>
            <person name="Jeske O."/>
            <person name="Meyerdierks A."/>
            <person name="Storesund J.E."/>
            <person name="Kallscheuer N."/>
            <person name="Luecker S."/>
            <person name="Lage O.M."/>
            <person name="Pohl T."/>
            <person name="Merkel B.J."/>
            <person name="Hornburger P."/>
            <person name="Mueller R.-W."/>
            <person name="Bruemmer F."/>
            <person name="Labrenz M."/>
            <person name="Spormann A.M."/>
            <person name="Op Den Camp H."/>
            <person name="Overmann J."/>
            <person name="Amann R."/>
            <person name="Jetten M.S.M."/>
            <person name="Mascher T."/>
            <person name="Medema M.H."/>
            <person name="Devos D.P."/>
            <person name="Kaster A.-K."/>
            <person name="Ovreas L."/>
            <person name="Rohde M."/>
            <person name="Galperin M.Y."/>
            <person name="Jogler C."/>
        </authorList>
    </citation>
    <scope>NUCLEOTIDE SEQUENCE [LARGE SCALE GENOMIC DNA]</scope>
    <source>
        <strain evidence="2 3">Poly51</strain>
    </source>
</reference>
<dbReference type="EMBL" id="SJPW01000001">
    <property type="protein sequence ID" value="TWU60173.1"/>
    <property type="molecule type" value="Genomic_DNA"/>
</dbReference>
<dbReference type="PANTHER" id="PTHR45947">
    <property type="entry name" value="SULFOQUINOVOSYL TRANSFERASE SQD2"/>
    <property type="match status" value="1"/>
</dbReference>
<dbReference type="InterPro" id="IPR050194">
    <property type="entry name" value="Glycosyltransferase_grp1"/>
</dbReference>
<evidence type="ECO:0000259" key="1">
    <source>
        <dbReference type="Pfam" id="PF00534"/>
    </source>
</evidence>
<evidence type="ECO:0000313" key="3">
    <source>
        <dbReference type="Proteomes" id="UP000318288"/>
    </source>
</evidence>
<dbReference type="GO" id="GO:0043750">
    <property type="term" value="F:phosphatidylinositol alpha-mannosyltransferase activity"/>
    <property type="evidence" value="ECO:0007669"/>
    <property type="project" value="UniProtKB-EC"/>
</dbReference>
<dbReference type="AlphaFoldDB" id="A0A5C6FHY5"/>
<dbReference type="EC" id="2.4.1.345" evidence="2"/>
<gene>
    <name evidence="2" type="primary">pimB_1</name>
    <name evidence="2" type="ORF">Poly51_04480</name>
</gene>
<keyword evidence="3" id="KW-1185">Reference proteome</keyword>
<keyword evidence="2" id="KW-0808">Transferase</keyword>
<dbReference type="Gene3D" id="3.40.50.2000">
    <property type="entry name" value="Glycogen Phosphorylase B"/>
    <property type="match status" value="1"/>
</dbReference>
<dbReference type="InterPro" id="IPR001296">
    <property type="entry name" value="Glyco_trans_1"/>
</dbReference>
<dbReference type="Proteomes" id="UP000318288">
    <property type="component" value="Unassembled WGS sequence"/>
</dbReference>
<keyword evidence="2" id="KW-0328">Glycosyltransferase</keyword>
<protein>
    <submittedName>
        <fullName evidence="2">GDP-mannose-dependent alpha-(1-6)-phosphatidylinositol monomannoside mannosyltransferase</fullName>
        <ecNumber evidence="2">2.4.1.345</ecNumber>
    </submittedName>
</protein>
<name>A0A5C6FHY5_9BACT</name>
<evidence type="ECO:0000313" key="2">
    <source>
        <dbReference type="EMBL" id="TWU60173.1"/>
    </source>
</evidence>
<proteinExistence type="predicted"/>
<accession>A0A5C6FHY5</accession>